<proteinExistence type="predicted"/>
<gene>
    <name evidence="1" type="ORF">G6F50_001666</name>
</gene>
<reference evidence="1 2" key="1">
    <citation type="journal article" date="2020" name="Microb. Genom.">
        <title>Genetic diversity of clinical and environmental Mucorales isolates obtained from an investigation of mucormycosis cases among solid organ transplant recipients.</title>
        <authorList>
            <person name="Nguyen M.H."/>
            <person name="Kaul D."/>
            <person name="Muto C."/>
            <person name="Cheng S.J."/>
            <person name="Richter R.A."/>
            <person name="Bruno V.M."/>
            <person name="Liu G."/>
            <person name="Beyhan S."/>
            <person name="Sundermann A.J."/>
            <person name="Mounaud S."/>
            <person name="Pasculle A.W."/>
            <person name="Nierman W.C."/>
            <person name="Driscoll E."/>
            <person name="Cumbie R."/>
            <person name="Clancy C.J."/>
            <person name="Dupont C.L."/>
        </authorList>
    </citation>
    <scope>NUCLEOTIDE SEQUENCE [LARGE SCALE GENOMIC DNA]</scope>
    <source>
        <strain evidence="1 2">GL24</strain>
    </source>
</reference>
<dbReference type="Proteomes" id="UP000740926">
    <property type="component" value="Unassembled WGS sequence"/>
</dbReference>
<dbReference type="OMA" id="SHSEMMM"/>
<dbReference type="EMBL" id="JAANIU010000141">
    <property type="protein sequence ID" value="KAG1574792.1"/>
    <property type="molecule type" value="Genomic_DNA"/>
</dbReference>
<keyword evidence="2" id="KW-1185">Reference proteome</keyword>
<protein>
    <submittedName>
        <fullName evidence="1">Uncharacterized protein</fullName>
    </submittedName>
</protein>
<evidence type="ECO:0000313" key="2">
    <source>
        <dbReference type="Proteomes" id="UP000740926"/>
    </source>
</evidence>
<sequence>MVQSLDVNIIFFNFQRSILNNKWKLTLEDHMHSAMAVHSIPFLSPDQHNYEDISPFFNETMYAAIIQTIEGMYRFKKPRFPMNTITNILNIIQEVSTKTISRDKGIMHLLGLDLPVQEVRLVKTIIQLIGKLPCKPISDDTNESELGSRYIDPFLRGLFDDPDQSTYLRWTNEMTMEARKNDGLATKNQPDICITSLCGSRSSTNHGFGEVKSAAYDKNHFLLCKDLLRVATFCKDAFDTQNMEAVLRIQAIGRAINFYILLLPANGVYVFIELGKVEIPNNVQGLMKLVMDAPLLLLITDVFERLCIPSVHARNLDRHRPTISETNFKQIFSSSQNRKHLCPLQRYNH</sequence>
<accession>A0A9P6ZBH5</accession>
<dbReference type="AlphaFoldDB" id="A0A9P6ZBH5"/>
<evidence type="ECO:0000313" key="1">
    <source>
        <dbReference type="EMBL" id="KAG1574792.1"/>
    </source>
</evidence>
<organism evidence="1 2">
    <name type="scientific">Rhizopus delemar</name>
    <dbReference type="NCBI Taxonomy" id="936053"/>
    <lineage>
        <taxon>Eukaryota</taxon>
        <taxon>Fungi</taxon>
        <taxon>Fungi incertae sedis</taxon>
        <taxon>Mucoromycota</taxon>
        <taxon>Mucoromycotina</taxon>
        <taxon>Mucoromycetes</taxon>
        <taxon>Mucorales</taxon>
        <taxon>Mucorineae</taxon>
        <taxon>Rhizopodaceae</taxon>
        <taxon>Rhizopus</taxon>
    </lineage>
</organism>
<name>A0A9P6ZBH5_9FUNG</name>
<comment type="caution">
    <text evidence="1">The sequence shown here is derived from an EMBL/GenBank/DDBJ whole genome shotgun (WGS) entry which is preliminary data.</text>
</comment>